<dbReference type="Gene3D" id="1.10.10.10">
    <property type="entry name" value="Winged helix-like DNA-binding domain superfamily/Winged helix DNA-binding domain"/>
    <property type="match status" value="1"/>
</dbReference>
<proteinExistence type="inferred from homology"/>
<protein>
    <submittedName>
        <fullName evidence="6">LysR family transcriptional regulator</fullName>
    </submittedName>
</protein>
<keyword evidence="2" id="KW-0805">Transcription regulation</keyword>
<dbReference type="InterPro" id="IPR036388">
    <property type="entry name" value="WH-like_DNA-bd_sf"/>
</dbReference>
<dbReference type="PROSITE" id="PS50931">
    <property type="entry name" value="HTH_LYSR"/>
    <property type="match status" value="1"/>
</dbReference>
<dbReference type="InterPro" id="IPR036390">
    <property type="entry name" value="WH_DNA-bd_sf"/>
</dbReference>
<reference evidence="6 7" key="1">
    <citation type="submission" date="2023-03" db="EMBL/GenBank/DDBJ databases">
        <title>Bacillus Genome Sequencing.</title>
        <authorList>
            <person name="Dunlap C."/>
        </authorList>
    </citation>
    <scope>NUCLEOTIDE SEQUENCE [LARGE SCALE GENOMIC DNA]</scope>
    <source>
        <strain evidence="6 7">B-23453</strain>
    </source>
</reference>
<feature type="domain" description="HTH lysR-type" evidence="5">
    <location>
        <begin position="2"/>
        <end position="59"/>
    </location>
</feature>
<evidence type="ECO:0000259" key="5">
    <source>
        <dbReference type="PROSITE" id="PS50931"/>
    </source>
</evidence>
<evidence type="ECO:0000256" key="1">
    <source>
        <dbReference type="ARBA" id="ARBA00009437"/>
    </source>
</evidence>
<dbReference type="CDD" id="cd05466">
    <property type="entry name" value="PBP2_LTTR_substrate"/>
    <property type="match status" value="1"/>
</dbReference>
<evidence type="ECO:0000256" key="4">
    <source>
        <dbReference type="ARBA" id="ARBA00023163"/>
    </source>
</evidence>
<dbReference type="Pfam" id="PF00126">
    <property type="entry name" value="HTH_1"/>
    <property type="match status" value="1"/>
</dbReference>
<sequence>MIDFEWYRSFISIYKHRSVSAAAQARILTQPAMSQHLAALEAEVGEPLFIRAPRKMIPTDKGKELYTKLVPLIENLESMSMEIRHMSVIKSEPIVRLGSAVEYFTQNALGNLKELEIRLSVQFGTTAQLLEELQRDHIDLFIATQKLQIPGIEYTKIDVETFVVTAPPDYSTDALENNEIEQWLSGQKWLSYGLELPIIRRYWRANFGDRPFIEPFHVIPDLRAILSAIEHGMGVSILPLYLIQESVKQKKTNLLFPHLSVKNTLYAAYKVEKRDNPAIQQIIENLKKGLTD</sequence>
<dbReference type="PANTHER" id="PTHR30126">
    <property type="entry name" value="HTH-TYPE TRANSCRIPTIONAL REGULATOR"/>
    <property type="match status" value="1"/>
</dbReference>
<dbReference type="RefSeq" id="WP_066264110.1">
    <property type="nucleotide sequence ID" value="NZ_JARMAB010000040.1"/>
</dbReference>
<keyword evidence="7" id="KW-1185">Reference proteome</keyword>
<name>A0ABU6MRY7_9BACI</name>
<dbReference type="InterPro" id="IPR000847">
    <property type="entry name" value="LysR_HTH_N"/>
</dbReference>
<keyword evidence="3" id="KW-0238">DNA-binding</keyword>
<dbReference type="Gene3D" id="3.40.190.290">
    <property type="match status" value="1"/>
</dbReference>
<dbReference type="EMBL" id="JARMAB010000040">
    <property type="protein sequence ID" value="MED1205800.1"/>
    <property type="molecule type" value="Genomic_DNA"/>
</dbReference>
<dbReference type="InterPro" id="IPR005119">
    <property type="entry name" value="LysR_subst-bd"/>
</dbReference>
<dbReference type="Proteomes" id="UP001341444">
    <property type="component" value="Unassembled WGS sequence"/>
</dbReference>
<organism evidence="6 7">
    <name type="scientific">Heyndrickxia acidicola</name>
    <dbReference type="NCBI Taxonomy" id="209389"/>
    <lineage>
        <taxon>Bacteria</taxon>
        <taxon>Bacillati</taxon>
        <taxon>Bacillota</taxon>
        <taxon>Bacilli</taxon>
        <taxon>Bacillales</taxon>
        <taxon>Bacillaceae</taxon>
        <taxon>Heyndrickxia</taxon>
    </lineage>
</organism>
<keyword evidence="4" id="KW-0804">Transcription</keyword>
<accession>A0ABU6MRY7</accession>
<evidence type="ECO:0000313" key="6">
    <source>
        <dbReference type="EMBL" id="MED1205800.1"/>
    </source>
</evidence>
<dbReference type="SUPFAM" id="SSF53850">
    <property type="entry name" value="Periplasmic binding protein-like II"/>
    <property type="match status" value="1"/>
</dbReference>
<evidence type="ECO:0000313" key="7">
    <source>
        <dbReference type="Proteomes" id="UP001341444"/>
    </source>
</evidence>
<evidence type="ECO:0000256" key="3">
    <source>
        <dbReference type="ARBA" id="ARBA00023125"/>
    </source>
</evidence>
<comment type="caution">
    <text evidence="6">The sequence shown here is derived from an EMBL/GenBank/DDBJ whole genome shotgun (WGS) entry which is preliminary data.</text>
</comment>
<gene>
    <name evidence="6" type="ORF">P4T90_22450</name>
</gene>
<dbReference type="PANTHER" id="PTHR30126:SF40">
    <property type="entry name" value="HTH-TYPE TRANSCRIPTIONAL REGULATOR GLTR"/>
    <property type="match status" value="1"/>
</dbReference>
<dbReference type="PRINTS" id="PR00039">
    <property type="entry name" value="HTHLYSR"/>
</dbReference>
<dbReference type="Pfam" id="PF03466">
    <property type="entry name" value="LysR_substrate"/>
    <property type="match status" value="1"/>
</dbReference>
<comment type="similarity">
    <text evidence="1">Belongs to the LysR transcriptional regulatory family.</text>
</comment>
<dbReference type="SUPFAM" id="SSF46785">
    <property type="entry name" value="Winged helix' DNA-binding domain"/>
    <property type="match status" value="1"/>
</dbReference>
<evidence type="ECO:0000256" key="2">
    <source>
        <dbReference type="ARBA" id="ARBA00023015"/>
    </source>
</evidence>